<dbReference type="Pfam" id="PF07200">
    <property type="entry name" value="Mod_r"/>
    <property type="match status" value="1"/>
</dbReference>
<keyword evidence="5 6" id="KW-0653">Protein transport</keyword>
<evidence type="ECO:0000256" key="6">
    <source>
        <dbReference type="PROSITE-ProRule" id="PRU00646"/>
    </source>
</evidence>
<dbReference type="PROSITE" id="PS51314">
    <property type="entry name" value="VPS37_C"/>
    <property type="match status" value="1"/>
</dbReference>
<evidence type="ECO:0000256" key="3">
    <source>
        <dbReference type="ARBA" id="ARBA00022448"/>
    </source>
</evidence>
<dbReference type="SUPFAM" id="SSF140111">
    <property type="entry name" value="Endosomal sorting complex assembly domain"/>
    <property type="match status" value="1"/>
</dbReference>
<dbReference type="GO" id="GO:0000813">
    <property type="term" value="C:ESCRT I complex"/>
    <property type="evidence" value="ECO:0007669"/>
    <property type="project" value="TreeGrafter"/>
</dbReference>
<sequence>MELRNQCRIIRTTELAAAQEKLNELERQKEELLRSCSPASLLQMLQEAMQKTDEESEALHRQFLDKEIDLGSFVMKYKNLRTTYHKRALIHLAAKASPTDGASEDELLVGDEGAEPWQTKTDHHNTGQINQHD</sequence>
<dbReference type="EMBL" id="JAPFFJ010000016">
    <property type="protein sequence ID" value="KAJ6407533.1"/>
    <property type="molecule type" value="Genomic_DNA"/>
</dbReference>
<accession>A0AAD6NWD5</accession>
<evidence type="ECO:0000256" key="5">
    <source>
        <dbReference type="ARBA" id="ARBA00022927"/>
    </source>
</evidence>
<evidence type="ECO:0000313" key="11">
    <source>
        <dbReference type="Proteomes" id="UP001162972"/>
    </source>
</evidence>
<comment type="similarity">
    <text evidence="2">Belongs to the VPS37 family.</text>
</comment>
<dbReference type="AlphaFoldDB" id="A0AAD6NWD5"/>
<comment type="subcellular location">
    <subcellularLocation>
        <location evidence="1">Endosome</location>
    </subcellularLocation>
</comment>
<proteinExistence type="inferred from homology"/>
<name>A0AAD6NWD5_9ROSI</name>
<dbReference type="InterPro" id="IPR037202">
    <property type="entry name" value="ESCRT_assembly_dom"/>
</dbReference>
<organism evidence="10 11">
    <name type="scientific">Salix udensis</name>
    <dbReference type="NCBI Taxonomy" id="889485"/>
    <lineage>
        <taxon>Eukaryota</taxon>
        <taxon>Viridiplantae</taxon>
        <taxon>Streptophyta</taxon>
        <taxon>Embryophyta</taxon>
        <taxon>Tracheophyta</taxon>
        <taxon>Spermatophyta</taxon>
        <taxon>Magnoliopsida</taxon>
        <taxon>eudicotyledons</taxon>
        <taxon>Gunneridae</taxon>
        <taxon>Pentapetalae</taxon>
        <taxon>rosids</taxon>
        <taxon>fabids</taxon>
        <taxon>Malpighiales</taxon>
        <taxon>Salicaceae</taxon>
        <taxon>Saliceae</taxon>
        <taxon>Salix</taxon>
    </lineage>
</organism>
<keyword evidence="4" id="KW-0967">Endosome</keyword>
<protein>
    <recommendedName>
        <fullName evidence="9">VPS37 C-terminal domain-containing protein</fullName>
    </recommendedName>
</protein>
<keyword evidence="7" id="KW-0175">Coiled coil</keyword>
<feature type="domain" description="VPS37 C-terminal" evidence="9">
    <location>
        <begin position="19"/>
        <end position="108"/>
    </location>
</feature>
<feature type="compositionally biased region" description="Acidic residues" evidence="8">
    <location>
        <begin position="102"/>
        <end position="114"/>
    </location>
</feature>
<evidence type="ECO:0000256" key="2">
    <source>
        <dbReference type="ARBA" id="ARBA00007617"/>
    </source>
</evidence>
<gene>
    <name evidence="10" type="ORF">OIU84_010925</name>
</gene>
<dbReference type="InterPro" id="IPR009851">
    <property type="entry name" value="Mod_r"/>
</dbReference>
<evidence type="ECO:0000256" key="4">
    <source>
        <dbReference type="ARBA" id="ARBA00022753"/>
    </source>
</evidence>
<feature type="coiled-coil region" evidence="7">
    <location>
        <begin position="8"/>
        <end position="62"/>
    </location>
</feature>
<feature type="region of interest" description="Disordered" evidence="8">
    <location>
        <begin position="96"/>
        <end position="133"/>
    </location>
</feature>
<dbReference type="GO" id="GO:0006623">
    <property type="term" value="P:protein targeting to vacuole"/>
    <property type="evidence" value="ECO:0007669"/>
    <property type="project" value="TreeGrafter"/>
</dbReference>
<reference evidence="10 11" key="1">
    <citation type="journal article" date="2023" name="Int. J. Mol. Sci.">
        <title>De Novo Assembly and Annotation of 11 Diverse Shrub Willow (Salix) Genomes Reveals Novel Gene Organization in Sex-Linked Regions.</title>
        <authorList>
            <person name="Hyden B."/>
            <person name="Feng K."/>
            <person name="Yates T.B."/>
            <person name="Jawdy S."/>
            <person name="Cereghino C."/>
            <person name="Smart L.B."/>
            <person name="Muchero W."/>
        </authorList>
    </citation>
    <scope>NUCLEOTIDE SEQUENCE [LARGE SCALE GENOMIC DNA]</scope>
    <source>
        <tissue evidence="10">Shoot tip</tissue>
    </source>
</reference>
<comment type="caution">
    <text evidence="10">The sequence shown here is derived from an EMBL/GenBank/DDBJ whole genome shotgun (WGS) entry which is preliminary data.</text>
</comment>
<evidence type="ECO:0000313" key="10">
    <source>
        <dbReference type="EMBL" id="KAJ6407533.1"/>
    </source>
</evidence>
<dbReference type="PANTHER" id="PTHR13678">
    <property type="entry name" value="VACUOLAR PROTEIN SORTING-ASSOCIATED PROTEIN 37"/>
    <property type="match status" value="1"/>
</dbReference>
<keyword evidence="11" id="KW-1185">Reference proteome</keyword>
<keyword evidence="3 6" id="KW-0813">Transport</keyword>
<dbReference type="InterPro" id="IPR029012">
    <property type="entry name" value="Helix_hairpin_bin_sf"/>
</dbReference>
<evidence type="ECO:0000259" key="9">
    <source>
        <dbReference type="PROSITE" id="PS51314"/>
    </source>
</evidence>
<dbReference type="Gene3D" id="1.10.287.660">
    <property type="entry name" value="Helix hairpin bin"/>
    <property type="match status" value="1"/>
</dbReference>
<dbReference type="PANTHER" id="PTHR13678:SF2">
    <property type="entry name" value="VACUOLAR PROTEIN SORTING-ASSOCIATED PROTEIN 37A"/>
    <property type="match status" value="1"/>
</dbReference>
<evidence type="ECO:0000256" key="7">
    <source>
        <dbReference type="SAM" id="Coils"/>
    </source>
</evidence>
<evidence type="ECO:0000256" key="8">
    <source>
        <dbReference type="SAM" id="MobiDB-lite"/>
    </source>
</evidence>
<dbReference type="GO" id="GO:0006612">
    <property type="term" value="P:protein targeting to membrane"/>
    <property type="evidence" value="ECO:0007669"/>
    <property type="project" value="TreeGrafter"/>
</dbReference>
<evidence type="ECO:0000256" key="1">
    <source>
        <dbReference type="ARBA" id="ARBA00004177"/>
    </source>
</evidence>
<feature type="compositionally biased region" description="Basic and acidic residues" evidence="8">
    <location>
        <begin position="120"/>
        <end position="133"/>
    </location>
</feature>
<dbReference type="Proteomes" id="UP001162972">
    <property type="component" value="Chromosome 6"/>
</dbReference>
<dbReference type="GO" id="GO:0043162">
    <property type="term" value="P:ubiquitin-dependent protein catabolic process via the multivesicular body sorting pathway"/>
    <property type="evidence" value="ECO:0007669"/>
    <property type="project" value="TreeGrafter"/>
</dbReference>